<dbReference type="Gene3D" id="1.20.1740.10">
    <property type="entry name" value="Amino acid/polyamine transporter I"/>
    <property type="match status" value="1"/>
</dbReference>
<accession>A0ABV4HYN3</accession>
<keyword evidence="3 7" id="KW-0812">Transmembrane</keyword>
<reference evidence="8 9" key="1">
    <citation type="submission" date="2024-07" db="EMBL/GenBank/DDBJ databases">
        <authorList>
            <person name="Thanompreechachai J."/>
            <person name="Duangmal K."/>
        </authorList>
    </citation>
    <scope>NUCLEOTIDE SEQUENCE [LARGE SCALE GENOMIC DNA]</scope>
    <source>
        <strain evidence="8 9">TBRC 1896</strain>
    </source>
</reference>
<dbReference type="EMBL" id="JBGGTQ010000002">
    <property type="protein sequence ID" value="MEZ0491528.1"/>
    <property type="molecule type" value="Genomic_DNA"/>
</dbReference>
<organism evidence="8 9">
    <name type="scientific">Kineococcus mangrovi</name>
    <dbReference type="NCBI Taxonomy" id="1660183"/>
    <lineage>
        <taxon>Bacteria</taxon>
        <taxon>Bacillati</taxon>
        <taxon>Actinomycetota</taxon>
        <taxon>Actinomycetes</taxon>
        <taxon>Kineosporiales</taxon>
        <taxon>Kineosporiaceae</taxon>
        <taxon>Kineococcus</taxon>
    </lineage>
</organism>
<feature type="transmembrane region" description="Helical" evidence="7">
    <location>
        <begin position="220"/>
        <end position="240"/>
    </location>
</feature>
<comment type="subcellular location">
    <subcellularLocation>
        <location evidence="1">Cell membrane</location>
        <topology evidence="1">Multi-pass membrane protein</topology>
    </subcellularLocation>
</comment>
<keyword evidence="4 7" id="KW-1133">Transmembrane helix</keyword>
<feature type="transmembrane region" description="Helical" evidence="7">
    <location>
        <begin position="104"/>
        <end position="128"/>
    </location>
</feature>
<feature type="transmembrane region" description="Helical" evidence="7">
    <location>
        <begin position="179"/>
        <end position="200"/>
    </location>
</feature>
<feature type="transmembrane region" description="Helical" evidence="7">
    <location>
        <begin position="148"/>
        <end position="167"/>
    </location>
</feature>
<protein>
    <submittedName>
        <fullName evidence="8">APC family permease</fullName>
    </submittedName>
</protein>
<evidence type="ECO:0000313" key="8">
    <source>
        <dbReference type="EMBL" id="MEZ0491528.1"/>
    </source>
</evidence>
<feature type="region of interest" description="Disordered" evidence="6">
    <location>
        <begin position="1"/>
        <end position="21"/>
    </location>
</feature>
<feature type="transmembrane region" description="Helical" evidence="7">
    <location>
        <begin position="305"/>
        <end position="327"/>
    </location>
</feature>
<feature type="transmembrane region" description="Helical" evidence="7">
    <location>
        <begin position="261"/>
        <end position="285"/>
    </location>
</feature>
<evidence type="ECO:0000256" key="1">
    <source>
        <dbReference type="ARBA" id="ARBA00004651"/>
    </source>
</evidence>
<feature type="transmembrane region" description="Helical" evidence="7">
    <location>
        <begin position="427"/>
        <end position="446"/>
    </location>
</feature>
<feature type="transmembrane region" description="Helical" evidence="7">
    <location>
        <begin position="33"/>
        <end position="59"/>
    </location>
</feature>
<proteinExistence type="predicted"/>
<feature type="transmembrane region" description="Helical" evidence="7">
    <location>
        <begin position="363"/>
        <end position="382"/>
    </location>
</feature>
<evidence type="ECO:0000256" key="5">
    <source>
        <dbReference type="ARBA" id="ARBA00023136"/>
    </source>
</evidence>
<dbReference type="PIRSF" id="PIRSF006060">
    <property type="entry name" value="AA_transporter"/>
    <property type="match status" value="1"/>
</dbReference>
<feature type="transmembrane region" description="Helical" evidence="7">
    <location>
        <begin position="466"/>
        <end position="487"/>
    </location>
</feature>
<evidence type="ECO:0000256" key="6">
    <source>
        <dbReference type="SAM" id="MobiDB-lite"/>
    </source>
</evidence>
<keyword evidence="9" id="KW-1185">Reference proteome</keyword>
<feature type="transmembrane region" description="Helical" evidence="7">
    <location>
        <begin position="394"/>
        <end position="415"/>
    </location>
</feature>
<name>A0ABV4HYN3_9ACTN</name>
<gene>
    <name evidence="8" type="ORF">AB2L28_04685</name>
</gene>
<dbReference type="InterPro" id="IPR050367">
    <property type="entry name" value="APC_superfamily"/>
</dbReference>
<evidence type="ECO:0000256" key="4">
    <source>
        <dbReference type="ARBA" id="ARBA00022989"/>
    </source>
</evidence>
<dbReference type="RefSeq" id="WP_370717570.1">
    <property type="nucleotide sequence ID" value="NZ_JBGGTQ010000002.1"/>
</dbReference>
<dbReference type="InterPro" id="IPR002293">
    <property type="entry name" value="AA/rel_permease1"/>
</dbReference>
<comment type="caution">
    <text evidence="8">The sequence shown here is derived from an EMBL/GenBank/DDBJ whole genome shotgun (WGS) entry which is preliminary data.</text>
</comment>
<sequence length="518" mass="53964">MARADHPPSSPHPGSAAPGPVSGKGLQPGALGLWGNTVIGLGATAPVYSLAATLGYVVLAVHDKAPAMFLVAFVPMLLVAVAYRELNRAAPDCGTTFTWGTKAFGPWVGWMGGWGVAVSAIIVLANVAEISAVYTLRFLGLDAAAQNPVLRVGLGLVFIVAMTWVSYRGITISERLQNVLIVVQFAVLGVVSVGALHLVYSGGAGEQAVRPTWDWFSPAGVSGSALAEAVILCIFIYWGWDACLAVTEETRDADRTPGRAALLATVILVVTYVLVAVAVQAYAGFGTTGIGLGNPENADDVLSTLGAPVGGAVLSGLLLLTVAISAASSTQTTILPTARGTLAMAVYGALPQRFATVHPRFKTPSFGTLVMGAAAVAFYLVLSLVSQDALQDSIASLGLAVAFYYGITAFSCVWFFRRTLTRSARDLFLRGVFPVLGGLTMLWAFVQSSVDMLSPDYGFTVFGPLGGVFVIGVGMLALGVPLMLLCATRLREFFRGRTLDAHTPVLVPDTGEPPVGGL</sequence>
<dbReference type="PANTHER" id="PTHR42770">
    <property type="entry name" value="AMINO ACID TRANSPORTER-RELATED"/>
    <property type="match status" value="1"/>
</dbReference>
<keyword evidence="2" id="KW-1003">Cell membrane</keyword>
<evidence type="ECO:0000256" key="2">
    <source>
        <dbReference type="ARBA" id="ARBA00022475"/>
    </source>
</evidence>
<evidence type="ECO:0000256" key="7">
    <source>
        <dbReference type="SAM" id="Phobius"/>
    </source>
</evidence>
<dbReference type="PANTHER" id="PTHR42770:SF16">
    <property type="entry name" value="AMINO ACID PERMEASE"/>
    <property type="match status" value="1"/>
</dbReference>
<feature type="transmembrane region" description="Helical" evidence="7">
    <location>
        <begin position="65"/>
        <end position="83"/>
    </location>
</feature>
<dbReference type="Pfam" id="PF13520">
    <property type="entry name" value="AA_permease_2"/>
    <property type="match status" value="1"/>
</dbReference>
<evidence type="ECO:0000256" key="3">
    <source>
        <dbReference type="ARBA" id="ARBA00022692"/>
    </source>
</evidence>
<dbReference type="Proteomes" id="UP001566476">
    <property type="component" value="Unassembled WGS sequence"/>
</dbReference>
<keyword evidence="5 7" id="KW-0472">Membrane</keyword>
<evidence type="ECO:0000313" key="9">
    <source>
        <dbReference type="Proteomes" id="UP001566476"/>
    </source>
</evidence>